<dbReference type="eggNOG" id="ENOG502R42V">
    <property type="taxonomic scope" value="Eukaryota"/>
</dbReference>
<evidence type="ECO:0000313" key="2">
    <source>
        <dbReference type="EnsemblPlants" id="KQK89737"/>
    </source>
</evidence>
<reference evidence="1" key="2">
    <citation type="submission" date="2015-07" db="EMBL/GenBank/DDBJ databases">
        <authorList>
            <person name="Noorani M."/>
        </authorList>
    </citation>
    <scope>NUCLEOTIDE SEQUENCE</scope>
    <source>
        <strain evidence="1">Yugu1</strain>
    </source>
</reference>
<sequence>MSKNLPLQRFVYLVVDGEKPCTLDLHRIDMSRFFNPRSLQTSAIVEGRLPRPSMTFYAPSSEHCSGSMHFVLLDHDKVLASDQTGRTTIYHVGLRAVSAAPALSGEARDSPVSIAVGDSIYILDAARKEHHLEALVYERGRGRGRWRGRLYDDDWCCQSVPAPPYRPANIGACAVVGGSHLWVSAGDEGTYSLDTAQGGQGVAEYVPEHGLWFGLSAKNGGGNSNLFCAFNLAGAARRQSRPAPRNAWEDLWPPRGWLPVASHLVHLGAARFCMARLFCEKHTERCGCGGMDGYLPWKSFAVFTGVEVEPCGKAGKGLRMVRHRSECYRLGDDNL</sequence>
<dbReference type="PANTHER" id="PTHR33085">
    <property type="entry name" value="OS12G0113100 PROTEIN-RELATED"/>
    <property type="match status" value="1"/>
</dbReference>
<dbReference type="EMBL" id="AGNK02005800">
    <property type="status" value="NOT_ANNOTATED_CDS"/>
    <property type="molecule type" value="Genomic_DNA"/>
</dbReference>
<name>K4AIH6_SETIT</name>
<proteinExistence type="predicted"/>
<dbReference type="HOGENOM" id="CLU_018267_0_1_1"/>
<dbReference type="InterPro" id="IPR012871">
    <property type="entry name" value="DUF1668_ORYSA"/>
</dbReference>
<dbReference type="OrthoDB" id="594858at2759"/>
<protein>
    <submittedName>
        <fullName evidence="1 2">Uncharacterized protein</fullName>
    </submittedName>
</protein>
<accession>K4AIH6</accession>
<keyword evidence="3" id="KW-1185">Reference proteome</keyword>
<dbReference type="PANTHER" id="PTHR33085:SF88">
    <property type="entry name" value="OS08G0165000 PROTEIN"/>
    <property type="match status" value="1"/>
</dbReference>
<dbReference type="OMA" id="ANFCIAR"/>
<dbReference type="Proteomes" id="UP000004995">
    <property type="component" value="Unassembled WGS sequence"/>
</dbReference>
<dbReference type="EnsemblPlants" id="KQK89737">
    <property type="protein sequence ID" value="KQK89737"/>
    <property type="gene ID" value="SETIT_038688mg"/>
</dbReference>
<gene>
    <name evidence="1" type="ORF">SETIT_9G307200v2</name>
</gene>
<reference evidence="1 3" key="1">
    <citation type="journal article" date="2012" name="Nat. Biotechnol.">
        <title>Reference genome sequence of the model plant Setaria.</title>
        <authorList>
            <person name="Bennetzen J.L."/>
            <person name="Schmutz J."/>
            <person name="Wang H."/>
            <person name="Percifield R."/>
            <person name="Hawkins J."/>
            <person name="Pontaroli A.C."/>
            <person name="Estep M."/>
            <person name="Feng L."/>
            <person name="Vaughn J.N."/>
            <person name="Grimwood J."/>
            <person name="Jenkins J."/>
            <person name="Barry K."/>
            <person name="Lindquist E."/>
            <person name="Hellsten U."/>
            <person name="Deshpande S."/>
            <person name="Wang X."/>
            <person name="Wu X."/>
            <person name="Mitros T."/>
            <person name="Triplett J."/>
            <person name="Yang X."/>
            <person name="Ye C.Y."/>
            <person name="Mauro-Herrera M."/>
            <person name="Wang L."/>
            <person name="Li P."/>
            <person name="Sharma M."/>
            <person name="Sharma R."/>
            <person name="Ronald P.C."/>
            <person name="Panaud O."/>
            <person name="Kellogg E.A."/>
            <person name="Brutnell T.P."/>
            <person name="Doust A.N."/>
            <person name="Tuskan G.A."/>
            <person name="Rokhsar D."/>
            <person name="Devos K.M."/>
        </authorList>
    </citation>
    <scope>NUCLEOTIDE SEQUENCE [LARGE SCALE GENOMIC DNA]</scope>
    <source>
        <strain evidence="3">cv. Yugu1</strain>
        <strain evidence="1">Yugu1</strain>
    </source>
</reference>
<evidence type="ECO:0000313" key="3">
    <source>
        <dbReference type="Proteomes" id="UP000004995"/>
    </source>
</evidence>
<organism evidence="2 3">
    <name type="scientific">Setaria italica</name>
    <name type="common">Foxtail millet</name>
    <name type="synonym">Panicum italicum</name>
    <dbReference type="NCBI Taxonomy" id="4555"/>
    <lineage>
        <taxon>Eukaryota</taxon>
        <taxon>Viridiplantae</taxon>
        <taxon>Streptophyta</taxon>
        <taxon>Embryophyta</taxon>
        <taxon>Tracheophyta</taxon>
        <taxon>Spermatophyta</taxon>
        <taxon>Magnoliopsida</taxon>
        <taxon>Liliopsida</taxon>
        <taxon>Poales</taxon>
        <taxon>Poaceae</taxon>
        <taxon>PACMAD clade</taxon>
        <taxon>Panicoideae</taxon>
        <taxon>Panicodae</taxon>
        <taxon>Paniceae</taxon>
        <taxon>Cenchrinae</taxon>
        <taxon>Setaria</taxon>
    </lineage>
</organism>
<dbReference type="AlphaFoldDB" id="K4AIH6"/>
<dbReference type="EMBL" id="CM003536">
    <property type="protein sequence ID" value="RCV43602.1"/>
    <property type="molecule type" value="Genomic_DNA"/>
</dbReference>
<evidence type="ECO:0000313" key="1">
    <source>
        <dbReference type="EMBL" id="RCV43602.1"/>
    </source>
</evidence>
<dbReference type="Gramene" id="KQK89737">
    <property type="protein sequence ID" value="KQK89737"/>
    <property type="gene ID" value="SETIT_038688mg"/>
</dbReference>
<dbReference type="FunCoup" id="K4AIH6">
    <property type="interactions" value="304"/>
</dbReference>
<dbReference type="Pfam" id="PF07893">
    <property type="entry name" value="DUF1668"/>
    <property type="match status" value="1"/>
</dbReference>
<dbReference type="STRING" id="4555.K4AIH6"/>
<reference evidence="2" key="3">
    <citation type="submission" date="2018-08" db="UniProtKB">
        <authorList>
            <consortium name="EnsemblPlants"/>
        </authorList>
    </citation>
    <scope>IDENTIFICATION</scope>
    <source>
        <strain evidence="2">Yugu1</strain>
    </source>
</reference>